<accession>X0VUQ9</accession>
<protein>
    <submittedName>
        <fullName evidence="1">Uncharacterized protein</fullName>
    </submittedName>
</protein>
<feature type="non-terminal residue" evidence="1">
    <location>
        <position position="47"/>
    </location>
</feature>
<sequence length="47" mass="5528">MTRPDGDQKERILSLAEDVFKAARNQVPRDWYRLDLTMPQLKVLLSL</sequence>
<organism evidence="1">
    <name type="scientific">marine sediment metagenome</name>
    <dbReference type="NCBI Taxonomy" id="412755"/>
    <lineage>
        <taxon>unclassified sequences</taxon>
        <taxon>metagenomes</taxon>
        <taxon>ecological metagenomes</taxon>
    </lineage>
</organism>
<comment type="caution">
    <text evidence="1">The sequence shown here is derived from an EMBL/GenBank/DDBJ whole genome shotgun (WGS) entry which is preliminary data.</text>
</comment>
<dbReference type="EMBL" id="BARS01035043">
    <property type="protein sequence ID" value="GAG14872.1"/>
    <property type="molecule type" value="Genomic_DNA"/>
</dbReference>
<reference evidence="1" key="1">
    <citation type="journal article" date="2014" name="Front. Microbiol.">
        <title>High frequency of phylogenetically diverse reductive dehalogenase-homologous genes in deep subseafloor sedimentary metagenomes.</title>
        <authorList>
            <person name="Kawai M."/>
            <person name="Futagami T."/>
            <person name="Toyoda A."/>
            <person name="Takaki Y."/>
            <person name="Nishi S."/>
            <person name="Hori S."/>
            <person name="Arai W."/>
            <person name="Tsubouchi T."/>
            <person name="Morono Y."/>
            <person name="Uchiyama I."/>
            <person name="Ito T."/>
            <person name="Fujiyama A."/>
            <person name="Inagaki F."/>
            <person name="Takami H."/>
        </authorList>
    </citation>
    <scope>NUCLEOTIDE SEQUENCE</scope>
    <source>
        <strain evidence="1">Expedition CK06-06</strain>
    </source>
</reference>
<gene>
    <name evidence="1" type="ORF">S01H1_54054</name>
</gene>
<evidence type="ECO:0000313" key="1">
    <source>
        <dbReference type="EMBL" id="GAG14872.1"/>
    </source>
</evidence>
<dbReference type="AlphaFoldDB" id="X0VUQ9"/>
<proteinExistence type="predicted"/>
<name>X0VUQ9_9ZZZZ</name>